<comment type="caution">
    <text evidence="2">The sequence shown here is derived from an EMBL/GenBank/DDBJ whole genome shotgun (WGS) entry which is preliminary data.</text>
</comment>
<protein>
    <submittedName>
        <fullName evidence="2">Unnamed protein product</fullName>
    </submittedName>
</protein>
<dbReference type="Proteomes" id="UP001165121">
    <property type="component" value="Unassembled WGS sequence"/>
</dbReference>
<gene>
    <name evidence="2" type="ORF">Pfra01_002155900</name>
</gene>
<dbReference type="EMBL" id="BSXT01003103">
    <property type="protein sequence ID" value="GMF52572.1"/>
    <property type="molecule type" value="Genomic_DNA"/>
</dbReference>
<reference evidence="2" key="1">
    <citation type="submission" date="2023-04" db="EMBL/GenBank/DDBJ databases">
        <title>Phytophthora fragariaefolia NBRC 109709.</title>
        <authorList>
            <person name="Ichikawa N."/>
            <person name="Sato H."/>
            <person name="Tonouchi N."/>
        </authorList>
    </citation>
    <scope>NUCLEOTIDE SEQUENCE</scope>
    <source>
        <strain evidence="2">NBRC 109709</strain>
    </source>
</reference>
<dbReference type="OrthoDB" id="129808at2759"/>
<evidence type="ECO:0000256" key="1">
    <source>
        <dbReference type="SAM" id="MobiDB-lite"/>
    </source>
</evidence>
<proteinExistence type="predicted"/>
<feature type="compositionally biased region" description="Low complexity" evidence="1">
    <location>
        <begin position="90"/>
        <end position="101"/>
    </location>
</feature>
<feature type="region of interest" description="Disordered" evidence="1">
    <location>
        <begin position="74"/>
        <end position="101"/>
    </location>
</feature>
<evidence type="ECO:0000313" key="2">
    <source>
        <dbReference type="EMBL" id="GMF52572.1"/>
    </source>
</evidence>
<sequence>MDWTPPSLSPDFSKDILRHDCDPVRSYELTSKYVASNAWPCVDNIATASNSEIASTSATTTRSLLSFDDINPKESLKSDLSSTEEERGPAAAATGGAATGNTVVVSNKEQSSKQVTVTKYSNNGLVQRFKRWFKRTFGGDKTGNQNRRLRQSSDLVLQ</sequence>
<name>A0A9W6Y4X5_9STRA</name>
<keyword evidence="3" id="KW-1185">Reference proteome</keyword>
<dbReference type="AlphaFoldDB" id="A0A9W6Y4X5"/>
<evidence type="ECO:0000313" key="3">
    <source>
        <dbReference type="Proteomes" id="UP001165121"/>
    </source>
</evidence>
<organism evidence="2 3">
    <name type="scientific">Phytophthora fragariaefolia</name>
    <dbReference type="NCBI Taxonomy" id="1490495"/>
    <lineage>
        <taxon>Eukaryota</taxon>
        <taxon>Sar</taxon>
        <taxon>Stramenopiles</taxon>
        <taxon>Oomycota</taxon>
        <taxon>Peronosporomycetes</taxon>
        <taxon>Peronosporales</taxon>
        <taxon>Peronosporaceae</taxon>
        <taxon>Phytophthora</taxon>
    </lineage>
</organism>
<accession>A0A9W6Y4X5</accession>